<gene>
    <name evidence="3" type="ORF">ABV408_06060</name>
</gene>
<dbReference type="Gene3D" id="2.130.10.10">
    <property type="entry name" value="YVTN repeat-like/Quinoprotein amine dehydrogenase"/>
    <property type="match status" value="1"/>
</dbReference>
<dbReference type="AlphaFoldDB" id="A0AB74UDN7"/>
<dbReference type="Pfam" id="PF10282">
    <property type="entry name" value="Lactonase"/>
    <property type="match status" value="1"/>
</dbReference>
<sequence>MSSSDFDTVVYVANAGDGTIGSYRLHREHGRLEPLATTPAAENVMPLAISPDRRFLYAAIRSQPLRVLSYRIEDDGALTPLGSGRLDGSMAYIATDRSGRHLLAASYGDSVVSVSPIGADGVVGDASQTCPTGSRAHAILATPDDRHVLATNLGDDRLAQFRFDGQLTPNTPDAAATDANVGPRHFVFSPCGRFVYVLGEFDASVTTFALDADSGTLSRLGVCAGLPPESELARGMPREEIPQGDDTPRIWAADLHVSPDGRHLYLSERTTSTLSTLRVDPESGSLTFVTNQPTVAQPRGFEIDPQGEFLVAAGERSDHLALYRVDAASGELTHASDAPAGNKANWIEIVTLAR</sequence>
<dbReference type="GO" id="GO:0006006">
    <property type="term" value="P:glucose metabolic process"/>
    <property type="evidence" value="ECO:0007669"/>
    <property type="project" value="UniProtKB-KW"/>
</dbReference>
<accession>A0AB74UDN7</accession>
<name>A0AB74UDN7_9GAMM</name>
<evidence type="ECO:0000256" key="2">
    <source>
        <dbReference type="ARBA" id="ARBA00022526"/>
    </source>
</evidence>
<organism evidence="3">
    <name type="scientific">Salinicola endophyticus</name>
    <dbReference type="NCBI Taxonomy" id="1949083"/>
    <lineage>
        <taxon>Bacteria</taxon>
        <taxon>Pseudomonadati</taxon>
        <taxon>Pseudomonadota</taxon>
        <taxon>Gammaproteobacteria</taxon>
        <taxon>Oceanospirillales</taxon>
        <taxon>Halomonadaceae</taxon>
        <taxon>Salinicola</taxon>
    </lineage>
</organism>
<evidence type="ECO:0000313" key="3">
    <source>
        <dbReference type="EMBL" id="XCJ80743.1"/>
    </source>
</evidence>
<evidence type="ECO:0000256" key="1">
    <source>
        <dbReference type="ARBA" id="ARBA00005564"/>
    </source>
</evidence>
<dbReference type="PANTHER" id="PTHR30344">
    <property type="entry name" value="6-PHOSPHOGLUCONOLACTONASE-RELATED"/>
    <property type="match status" value="1"/>
</dbReference>
<dbReference type="InterPro" id="IPR011048">
    <property type="entry name" value="Haem_d1_sf"/>
</dbReference>
<dbReference type="PANTHER" id="PTHR30344:SF1">
    <property type="entry name" value="6-PHOSPHOGLUCONOLACTONASE"/>
    <property type="match status" value="1"/>
</dbReference>
<dbReference type="GO" id="GO:0017057">
    <property type="term" value="F:6-phosphogluconolactonase activity"/>
    <property type="evidence" value="ECO:0007669"/>
    <property type="project" value="TreeGrafter"/>
</dbReference>
<dbReference type="InterPro" id="IPR015943">
    <property type="entry name" value="WD40/YVTN_repeat-like_dom_sf"/>
</dbReference>
<dbReference type="SUPFAM" id="SSF51004">
    <property type="entry name" value="C-terminal (heme d1) domain of cytochrome cd1-nitrite reductase"/>
    <property type="match status" value="1"/>
</dbReference>
<keyword evidence="2" id="KW-0119">Carbohydrate metabolism</keyword>
<dbReference type="RefSeq" id="WP_353981554.1">
    <property type="nucleotide sequence ID" value="NZ_CP159578.1"/>
</dbReference>
<dbReference type="EMBL" id="CP159578">
    <property type="protein sequence ID" value="XCJ80743.1"/>
    <property type="molecule type" value="Genomic_DNA"/>
</dbReference>
<proteinExistence type="inferred from homology"/>
<dbReference type="InterPro" id="IPR019405">
    <property type="entry name" value="Lactonase_7-beta_prop"/>
</dbReference>
<protein>
    <submittedName>
        <fullName evidence="3">Beta-propeller fold lactonase family protein</fullName>
    </submittedName>
</protein>
<comment type="similarity">
    <text evidence="1">Belongs to the cycloisomerase 2 family.</text>
</comment>
<reference evidence="3" key="1">
    <citation type="submission" date="2024-06" db="EMBL/GenBank/DDBJ databases">
        <title>Complete genome of Salinicola endophyticus HNIBRBA4755.</title>
        <authorList>
            <person name="Shin S.Y."/>
            <person name="Kang H."/>
            <person name="Song J."/>
        </authorList>
    </citation>
    <scope>NUCLEOTIDE SEQUENCE</scope>
    <source>
        <strain evidence="3">HNIBRBA4755</strain>
    </source>
</reference>
<dbReference type="InterPro" id="IPR050282">
    <property type="entry name" value="Cycloisomerase_2"/>
</dbReference>
<dbReference type="GO" id="GO:0005829">
    <property type="term" value="C:cytosol"/>
    <property type="evidence" value="ECO:0007669"/>
    <property type="project" value="TreeGrafter"/>
</dbReference>
<keyword evidence="2" id="KW-0313">Glucose metabolism</keyword>